<dbReference type="InterPro" id="IPR001680">
    <property type="entry name" value="WD40_rpt"/>
</dbReference>
<gene>
    <name evidence="6" type="ORF">X975_08508</name>
</gene>
<evidence type="ECO:0000256" key="3">
    <source>
        <dbReference type="ARBA" id="ARBA00022737"/>
    </source>
</evidence>
<dbReference type="Proteomes" id="UP000054359">
    <property type="component" value="Unassembled WGS sequence"/>
</dbReference>
<protein>
    <recommendedName>
        <fullName evidence="4">WD repeat-containing protein 55 homolog</fullName>
    </recommendedName>
</protein>
<evidence type="ECO:0000256" key="4">
    <source>
        <dbReference type="ARBA" id="ARBA00023478"/>
    </source>
</evidence>
<name>A0A087T3U4_STEMI</name>
<evidence type="ECO:0000256" key="1">
    <source>
        <dbReference type="ARBA" id="ARBA00007625"/>
    </source>
</evidence>
<dbReference type="PROSITE" id="PS50082">
    <property type="entry name" value="WD_REPEATS_2"/>
    <property type="match status" value="2"/>
</dbReference>
<dbReference type="EMBL" id="KK113271">
    <property type="protein sequence ID" value="KFM59783.1"/>
    <property type="molecule type" value="Genomic_DNA"/>
</dbReference>
<dbReference type="Pfam" id="PF24796">
    <property type="entry name" value="WDR55"/>
    <property type="match status" value="1"/>
</dbReference>
<evidence type="ECO:0000313" key="7">
    <source>
        <dbReference type="Proteomes" id="UP000054359"/>
    </source>
</evidence>
<organism evidence="6 7">
    <name type="scientific">Stegodyphus mimosarum</name>
    <name type="common">African social velvet spider</name>
    <dbReference type="NCBI Taxonomy" id="407821"/>
    <lineage>
        <taxon>Eukaryota</taxon>
        <taxon>Metazoa</taxon>
        <taxon>Ecdysozoa</taxon>
        <taxon>Arthropoda</taxon>
        <taxon>Chelicerata</taxon>
        <taxon>Arachnida</taxon>
        <taxon>Araneae</taxon>
        <taxon>Araneomorphae</taxon>
        <taxon>Entelegynae</taxon>
        <taxon>Eresoidea</taxon>
        <taxon>Eresidae</taxon>
        <taxon>Stegodyphus</taxon>
    </lineage>
</organism>
<dbReference type="OrthoDB" id="2288928at2759"/>
<dbReference type="PANTHER" id="PTHR44019">
    <property type="entry name" value="WD REPEAT-CONTAINING PROTEIN 55"/>
    <property type="match status" value="1"/>
</dbReference>
<comment type="similarity">
    <text evidence="1">Belongs to the WD repeat WDR55 family.</text>
</comment>
<dbReference type="PANTHER" id="PTHR44019:SF20">
    <property type="entry name" value="WD REPEAT-CONTAINING PROTEIN 55"/>
    <property type="match status" value="1"/>
</dbReference>
<keyword evidence="2 5" id="KW-0853">WD repeat</keyword>
<dbReference type="AlphaFoldDB" id="A0A087T3U4"/>
<dbReference type="Gene3D" id="2.130.10.10">
    <property type="entry name" value="YVTN repeat-like/Quinoprotein amine dehydrogenase"/>
    <property type="match status" value="2"/>
</dbReference>
<feature type="non-terminal residue" evidence="6">
    <location>
        <position position="341"/>
    </location>
</feature>
<dbReference type="InterPro" id="IPR019775">
    <property type="entry name" value="WD40_repeat_CS"/>
</dbReference>
<dbReference type="InterPro" id="IPR015943">
    <property type="entry name" value="WD40/YVTN_repeat-like_dom_sf"/>
</dbReference>
<dbReference type="InterPro" id="IPR050505">
    <property type="entry name" value="WDR55/POC1"/>
</dbReference>
<feature type="repeat" description="WD" evidence="5">
    <location>
        <begin position="291"/>
        <end position="332"/>
    </location>
</feature>
<dbReference type="PROSITE" id="PS50294">
    <property type="entry name" value="WD_REPEATS_REGION"/>
    <property type="match status" value="1"/>
</dbReference>
<keyword evidence="3" id="KW-0677">Repeat</keyword>
<dbReference type="OMA" id="GIIKHWD"/>
<dbReference type="InterPro" id="IPR036322">
    <property type="entry name" value="WD40_repeat_dom_sf"/>
</dbReference>
<dbReference type="SUPFAM" id="SSF50978">
    <property type="entry name" value="WD40 repeat-like"/>
    <property type="match status" value="1"/>
</dbReference>
<accession>A0A087T3U4</accession>
<evidence type="ECO:0000256" key="5">
    <source>
        <dbReference type="PROSITE-ProRule" id="PRU00221"/>
    </source>
</evidence>
<evidence type="ECO:0000313" key="6">
    <source>
        <dbReference type="EMBL" id="KFM59783.1"/>
    </source>
</evidence>
<dbReference type="PROSITE" id="PS00678">
    <property type="entry name" value="WD_REPEATS_1"/>
    <property type="match status" value="1"/>
</dbReference>
<proteinExistence type="inferred from homology"/>
<keyword evidence="7" id="KW-1185">Reference proteome</keyword>
<reference evidence="6 7" key="1">
    <citation type="submission" date="2013-11" db="EMBL/GenBank/DDBJ databases">
        <title>Genome sequencing of Stegodyphus mimosarum.</title>
        <authorList>
            <person name="Bechsgaard J."/>
        </authorList>
    </citation>
    <scope>NUCLEOTIDE SEQUENCE [LARGE SCALE GENOMIC DNA]</scope>
</reference>
<dbReference type="STRING" id="407821.A0A087T3U4"/>
<dbReference type="SMART" id="SM00320">
    <property type="entry name" value="WD40"/>
    <property type="match status" value="7"/>
</dbReference>
<sequence length="341" mass="37311">MSSSDDESASSFDDNISFIDSEEGEILPQVDVPKDIELKSVIVDICCHPKKNVIAAGTIDGPVHLYSFEKNSECKEILTFEHHKKSCRAVKYSQSGNYLFTASQDTTIYVVDLETNSVHRKFSRPDGSPIYSLLPVDDYFLAAGEDGGQVVIWDFRMQAPIACFEDCNDYISSLCVNKEKKILLATSGDGLLSAFNVRSGKMMAQSEAFDYELLSSAIFKDGSKVVVGDSDGSLDFFNWGEFGNISDRFPGHPGTVDVLAVVGDDVVCTGCEDGKIRAVQLFPNRFLGILGSHHGFPVEALSVSYDSSLVASSSYDQKIKFWDLSSIEDAKSEEAVDSKKG</sequence>
<feature type="repeat" description="WD" evidence="5">
    <location>
        <begin position="80"/>
        <end position="121"/>
    </location>
</feature>
<evidence type="ECO:0000256" key="2">
    <source>
        <dbReference type="ARBA" id="ARBA00022574"/>
    </source>
</evidence>